<comment type="caution">
    <text evidence="2">The sequence shown here is derived from an EMBL/GenBank/DDBJ whole genome shotgun (WGS) entry which is preliminary data.</text>
</comment>
<dbReference type="AlphaFoldDB" id="A0A9Q4RGM1"/>
<name>A0A9Q4RGM1_9BACT</name>
<dbReference type="EMBL" id="WNCN01000001">
    <property type="protein sequence ID" value="MTU38001.1"/>
    <property type="molecule type" value="Genomic_DNA"/>
</dbReference>
<dbReference type="Proteomes" id="UP000434916">
    <property type="component" value="Unassembled WGS sequence"/>
</dbReference>
<protein>
    <submittedName>
        <fullName evidence="2">Uncharacterized protein</fullName>
    </submittedName>
</protein>
<gene>
    <name evidence="1" type="ORF">GMD82_00445</name>
    <name evidence="2" type="ORF">GME02_16800</name>
</gene>
<dbReference type="Proteomes" id="UP000482671">
    <property type="component" value="Unassembled WGS sequence"/>
</dbReference>
<evidence type="ECO:0000313" key="2">
    <source>
        <dbReference type="EMBL" id="MTV03267.1"/>
    </source>
</evidence>
<dbReference type="RefSeq" id="WP_155143436.1">
    <property type="nucleotide sequence ID" value="NZ_DAWDVS010000002.1"/>
</dbReference>
<keyword evidence="3" id="KW-1185">Reference proteome</keyword>
<proteinExistence type="predicted"/>
<evidence type="ECO:0000313" key="3">
    <source>
        <dbReference type="Proteomes" id="UP000434916"/>
    </source>
</evidence>
<organism evidence="2 4">
    <name type="scientific">Parabacteroides merdae</name>
    <dbReference type="NCBI Taxonomy" id="46503"/>
    <lineage>
        <taxon>Bacteria</taxon>
        <taxon>Pseudomonadati</taxon>
        <taxon>Bacteroidota</taxon>
        <taxon>Bacteroidia</taxon>
        <taxon>Bacteroidales</taxon>
        <taxon>Tannerellaceae</taxon>
        <taxon>Parabacteroides</taxon>
    </lineage>
</organism>
<dbReference type="EMBL" id="WNDD01000021">
    <property type="protein sequence ID" value="MTV03267.1"/>
    <property type="molecule type" value="Genomic_DNA"/>
</dbReference>
<evidence type="ECO:0000313" key="1">
    <source>
        <dbReference type="EMBL" id="MTU38001.1"/>
    </source>
</evidence>
<reference evidence="3 4" key="1">
    <citation type="journal article" date="2019" name="Nat. Med.">
        <title>A library of human gut bacterial isolates paired with longitudinal multiomics data enables mechanistic microbiome research.</title>
        <authorList>
            <person name="Poyet M."/>
            <person name="Groussin M."/>
            <person name="Gibbons S.M."/>
            <person name="Avila-Pacheco J."/>
            <person name="Jiang X."/>
            <person name="Kearney S.M."/>
            <person name="Perrotta A.R."/>
            <person name="Berdy B."/>
            <person name="Zhao S."/>
            <person name="Lieberman T.D."/>
            <person name="Swanson P.K."/>
            <person name="Smith M."/>
            <person name="Roesemann S."/>
            <person name="Alexander J.E."/>
            <person name="Rich S.A."/>
            <person name="Livny J."/>
            <person name="Vlamakis H."/>
            <person name="Clish C."/>
            <person name="Bullock K."/>
            <person name="Deik A."/>
            <person name="Scott J."/>
            <person name="Pierce K.A."/>
            <person name="Xavier R.J."/>
            <person name="Alm E.J."/>
        </authorList>
    </citation>
    <scope>NUCLEOTIDE SEQUENCE [LARGE SCALE GENOMIC DNA]</scope>
    <source>
        <strain evidence="2 4">BIOML-A11</strain>
        <strain evidence="1 3">BIOML-A29</strain>
    </source>
</reference>
<accession>A0A9Q4RGM1</accession>
<sequence length="73" mass="8124">MAQKTLFSPDKMQKQGIKVSSAWQINIPTSPEELRTDPDLHLFHTRMSVALTPGSQAAIQAVFGKRKACLDEK</sequence>
<evidence type="ECO:0000313" key="4">
    <source>
        <dbReference type="Proteomes" id="UP000482671"/>
    </source>
</evidence>